<evidence type="ECO:0000256" key="4">
    <source>
        <dbReference type="SAM" id="SignalP"/>
    </source>
</evidence>
<evidence type="ECO:0000313" key="6">
    <source>
        <dbReference type="Proteomes" id="UP001154114"/>
    </source>
</evidence>
<keyword evidence="2 4" id="KW-0732">Signal</keyword>
<evidence type="ECO:0000256" key="3">
    <source>
        <dbReference type="PROSITE-ProRule" id="PRU00497"/>
    </source>
</evidence>
<evidence type="ECO:0000256" key="1">
    <source>
        <dbReference type="ARBA" id="ARBA00022460"/>
    </source>
</evidence>
<sequence>MSIIQIMLVVCALFAVVAAAPQDVQVLRYDADNDGLGNYNFVYEQSDGSKRNENGELRNVGAEDEFLVMRGSYSWVGPDGVTYTVNYVADDQGFQPTIEQGPGGAVPAAVVASLLG</sequence>
<accession>A0A9P0G0I4</accession>
<dbReference type="EMBL" id="LR824011">
    <property type="protein sequence ID" value="CAH0627177.1"/>
    <property type="molecule type" value="Genomic_DNA"/>
</dbReference>
<organism evidence="5 6">
    <name type="scientific">Chrysodeixis includens</name>
    <name type="common">Soybean looper</name>
    <name type="synonym">Pseudoplusia includens</name>
    <dbReference type="NCBI Taxonomy" id="689277"/>
    <lineage>
        <taxon>Eukaryota</taxon>
        <taxon>Metazoa</taxon>
        <taxon>Ecdysozoa</taxon>
        <taxon>Arthropoda</taxon>
        <taxon>Hexapoda</taxon>
        <taxon>Insecta</taxon>
        <taxon>Pterygota</taxon>
        <taxon>Neoptera</taxon>
        <taxon>Endopterygota</taxon>
        <taxon>Lepidoptera</taxon>
        <taxon>Glossata</taxon>
        <taxon>Ditrysia</taxon>
        <taxon>Noctuoidea</taxon>
        <taxon>Noctuidae</taxon>
        <taxon>Plusiinae</taxon>
        <taxon>Chrysodeixis</taxon>
    </lineage>
</organism>
<dbReference type="PRINTS" id="PR00947">
    <property type="entry name" value="CUTICLE"/>
</dbReference>
<dbReference type="OrthoDB" id="6761795at2759"/>
<dbReference type="PANTHER" id="PTHR10380">
    <property type="entry name" value="CUTICLE PROTEIN"/>
    <property type="match status" value="1"/>
</dbReference>
<dbReference type="Proteomes" id="UP001154114">
    <property type="component" value="Chromosome 8"/>
</dbReference>
<gene>
    <name evidence="5" type="ORF">CINC_LOCUS12593</name>
</gene>
<feature type="chain" id="PRO_5040391071" evidence="4">
    <location>
        <begin position="20"/>
        <end position="116"/>
    </location>
</feature>
<evidence type="ECO:0000256" key="2">
    <source>
        <dbReference type="ARBA" id="ARBA00022729"/>
    </source>
</evidence>
<proteinExistence type="predicted"/>
<dbReference type="InterPro" id="IPR031311">
    <property type="entry name" value="CHIT_BIND_RR_consensus"/>
</dbReference>
<dbReference type="PANTHER" id="PTHR10380:SF173">
    <property type="entry name" value="CUTICULAR PROTEIN 47EF, ISOFORM C-RELATED"/>
    <property type="match status" value="1"/>
</dbReference>
<dbReference type="InterPro" id="IPR050468">
    <property type="entry name" value="Cuticle_Struct_Prot"/>
</dbReference>
<feature type="signal peptide" evidence="4">
    <location>
        <begin position="1"/>
        <end position="19"/>
    </location>
</feature>
<dbReference type="AlphaFoldDB" id="A0A9P0G0I4"/>
<name>A0A9P0G0I4_CHRIL</name>
<dbReference type="GO" id="GO:0008010">
    <property type="term" value="F:structural constituent of chitin-based larval cuticle"/>
    <property type="evidence" value="ECO:0007669"/>
    <property type="project" value="TreeGrafter"/>
</dbReference>
<keyword evidence="1 3" id="KW-0193">Cuticle</keyword>
<keyword evidence="6" id="KW-1185">Reference proteome</keyword>
<dbReference type="InterPro" id="IPR000618">
    <property type="entry name" value="Insect_cuticle"/>
</dbReference>
<evidence type="ECO:0000313" key="5">
    <source>
        <dbReference type="EMBL" id="CAH0627177.1"/>
    </source>
</evidence>
<dbReference type="GO" id="GO:0062129">
    <property type="term" value="C:chitin-based extracellular matrix"/>
    <property type="evidence" value="ECO:0007669"/>
    <property type="project" value="TreeGrafter"/>
</dbReference>
<reference evidence="5" key="1">
    <citation type="submission" date="2021-12" db="EMBL/GenBank/DDBJ databases">
        <authorList>
            <person name="King R."/>
        </authorList>
    </citation>
    <scope>NUCLEOTIDE SEQUENCE</scope>
</reference>
<dbReference type="PROSITE" id="PS51155">
    <property type="entry name" value="CHIT_BIND_RR_2"/>
    <property type="match status" value="1"/>
</dbReference>
<dbReference type="PROSITE" id="PS00233">
    <property type="entry name" value="CHIT_BIND_RR_1"/>
    <property type="match status" value="1"/>
</dbReference>
<dbReference type="Pfam" id="PF00379">
    <property type="entry name" value="Chitin_bind_4"/>
    <property type="match status" value="1"/>
</dbReference>
<protein>
    <submittedName>
        <fullName evidence="5">Uncharacterized protein</fullName>
    </submittedName>
</protein>